<dbReference type="GO" id="GO:0046872">
    <property type="term" value="F:metal ion binding"/>
    <property type="evidence" value="ECO:0007669"/>
    <property type="project" value="InterPro"/>
</dbReference>
<organism evidence="2 3">
    <name type="scientific">Streptomyces daliensis</name>
    <dbReference type="NCBI Taxonomy" id="299421"/>
    <lineage>
        <taxon>Bacteria</taxon>
        <taxon>Bacillati</taxon>
        <taxon>Actinomycetota</taxon>
        <taxon>Actinomycetes</taxon>
        <taxon>Kitasatosporales</taxon>
        <taxon>Streptomycetaceae</taxon>
        <taxon>Streptomyces</taxon>
    </lineage>
</organism>
<evidence type="ECO:0000259" key="1">
    <source>
        <dbReference type="Pfam" id="PF11716"/>
    </source>
</evidence>
<dbReference type="InterPro" id="IPR017517">
    <property type="entry name" value="Maleyloyr_isom"/>
</dbReference>
<dbReference type="Proteomes" id="UP000675554">
    <property type="component" value="Unassembled WGS sequence"/>
</dbReference>
<protein>
    <submittedName>
        <fullName evidence="2">TIGR03086 family protein</fullName>
    </submittedName>
</protein>
<name>A0A8T4IW26_9ACTN</name>
<dbReference type="NCBIfam" id="TIGR03083">
    <property type="entry name" value="maleylpyruvate isomerase family mycothiol-dependent enzyme"/>
    <property type="match status" value="1"/>
</dbReference>
<feature type="domain" description="Mycothiol-dependent maleylpyruvate isomerase metal-binding" evidence="1">
    <location>
        <begin position="27"/>
        <end position="147"/>
    </location>
</feature>
<keyword evidence="3" id="KW-1185">Reference proteome</keyword>
<dbReference type="InterPro" id="IPR034660">
    <property type="entry name" value="DinB/YfiT-like"/>
</dbReference>
<dbReference type="NCBIfam" id="TIGR03086">
    <property type="entry name" value="TIGR03086 family metal-binding protein"/>
    <property type="match status" value="1"/>
</dbReference>
<evidence type="ECO:0000313" key="2">
    <source>
        <dbReference type="EMBL" id="MBR7673454.1"/>
    </source>
</evidence>
<reference evidence="2" key="1">
    <citation type="submission" date="2021-04" db="EMBL/GenBank/DDBJ databases">
        <title>Sequencing of actinobacteria type strains.</title>
        <authorList>
            <person name="Nguyen G.-S."/>
            <person name="Wentzel A."/>
        </authorList>
    </citation>
    <scope>NUCLEOTIDE SEQUENCE</scope>
    <source>
        <strain evidence="2">DSM 42095</strain>
    </source>
</reference>
<dbReference type="InterPro" id="IPR017520">
    <property type="entry name" value="CHP03086"/>
</dbReference>
<dbReference type="Pfam" id="PF11716">
    <property type="entry name" value="MDMPI_N"/>
    <property type="match status" value="1"/>
</dbReference>
<accession>A0A8T4IW26</accession>
<dbReference type="EMBL" id="JAGSMN010000208">
    <property type="protein sequence ID" value="MBR7673454.1"/>
    <property type="molecule type" value="Genomic_DNA"/>
</dbReference>
<dbReference type="AlphaFoldDB" id="A0A8T4IW26"/>
<dbReference type="Gene3D" id="1.20.120.450">
    <property type="entry name" value="dinb family like domain"/>
    <property type="match status" value="1"/>
</dbReference>
<comment type="caution">
    <text evidence="2">The sequence shown here is derived from an EMBL/GenBank/DDBJ whole genome shotgun (WGS) entry which is preliminary data.</text>
</comment>
<proteinExistence type="predicted"/>
<sequence>MARDEGTSEGTRGSTHEGLRLIDAYDTALDEFDRLVHRAGVGQWDDGTPCTDWSVRDLVNHLVSEHLWAPYLLGGSTLEEVGDRFDGDMVGDDPVRAWEKAAKGSREAFHRDGALEGQVHVTGGRIPTADYGWQMTTDLAVHGWDLARGIGVSGTVIPDGLARTVHERVAPQVGGWQGAGIFDPPVEVPDTASPQDRLVALLGRRP</sequence>
<dbReference type="SUPFAM" id="SSF109854">
    <property type="entry name" value="DinB/YfiT-like putative metalloenzymes"/>
    <property type="match status" value="1"/>
</dbReference>
<gene>
    <name evidence="2" type="ORF">KDA82_10570</name>
</gene>
<dbReference type="InterPro" id="IPR024344">
    <property type="entry name" value="MDMPI_metal-binding"/>
</dbReference>
<evidence type="ECO:0000313" key="3">
    <source>
        <dbReference type="Proteomes" id="UP000675554"/>
    </source>
</evidence>